<name>A0AAD2K5M6_9AGAR</name>
<feature type="compositionally biased region" description="Acidic residues" evidence="1">
    <location>
        <begin position="67"/>
        <end position="78"/>
    </location>
</feature>
<gene>
    <name evidence="2" type="ORF">MYCIT1_LOCUS30579</name>
</gene>
<sequence length="190" mass="21612">MITGTAFVPSPHLLPSIMLKRLRPASPTFPSTTEPEDGSIPDPKRRRMLPPTLDGMSRSLHCHYTPDLEDDEEDDTNVDESFQHDPTQSREYRSANHLLHDLHASHRHRLIFSSASSPLLQSLDRREFPVKDVVQTSSPLQRDKFYDSSSINEDGAPVGELESVKIRYQDNNKLLGSLVLNRRRQLDSDT</sequence>
<proteinExistence type="predicted"/>
<feature type="region of interest" description="Disordered" evidence="1">
    <location>
        <begin position="24"/>
        <end position="88"/>
    </location>
</feature>
<evidence type="ECO:0000256" key="1">
    <source>
        <dbReference type="SAM" id="MobiDB-lite"/>
    </source>
</evidence>
<dbReference type="EMBL" id="CAVNYO010000440">
    <property type="protein sequence ID" value="CAK5280133.1"/>
    <property type="molecule type" value="Genomic_DNA"/>
</dbReference>
<protein>
    <submittedName>
        <fullName evidence="2">Uncharacterized protein</fullName>
    </submittedName>
</protein>
<accession>A0AAD2K5M6</accession>
<dbReference type="Proteomes" id="UP001295794">
    <property type="component" value="Unassembled WGS sequence"/>
</dbReference>
<evidence type="ECO:0000313" key="3">
    <source>
        <dbReference type="Proteomes" id="UP001295794"/>
    </source>
</evidence>
<evidence type="ECO:0000313" key="2">
    <source>
        <dbReference type="EMBL" id="CAK5280133.1"/>
    </source>
</evidence>
<organism evidence="2 3">
    <name type="scientific">Mycena citricolor</name>
    <dbReference type="NCBI Taxonomy" id="2018698"/>
    <lineage>
        <taxon>Eukaryota</taxon>
        <taxon>Fungi</taxon>
        <taxon>Dikarya</taxon>
        <taxon>Basidiomycota</taxon>
        <taxon>Agaricomycotina</taxon>
        <taxon>Agaricomycetes</taxon>
        <taxon>Agaricomycetidae</taxon>
        <taxon>Agaricales</taxon>
        <taxon>Marasmiineae</taxon>
        <taxon>Mycenaceae</taxon>
        <taxon>Mycena</taxon>
    </lineage>
</organism>
<comment type="caution">
    <text evidence="2">The sequence shown here is derived from an EMBL/GenBank/DDBJ whole genome shotgun (WGS) entry which is preliminary data.</text>
</comment>
<keyword evidence="3" id="KW-1185">Reference proteome</keyword>
<dbReference type="AlphaFoldDB" id="A0AAD2K5M6"/>
<reference evidence="2" key="1">
    <citation type="submission" date="2023-11" db="EMBL/GenBank/DDBJ databases">
        <authorList>
            <person name="De Vega J J."/>
            <person name="De Vega J J."/>
        </authorList>
    </citation>
    <scope>NUCLEOTIDE SEQUENCE</scope>
</reference>